<evidence type="ECO:0000313" key="1">
    <source>
        <dbReference type="EMBL" id="PYY26969.1"/>
    </source>
</evidence>
<sequence>MPFMHLIPQQEYLLYSVSANHLPKRDRAGGSRIHQCEAVRRKLERLDQLRGECSGNCGRVGTGHGSTVVKDEYTAMQADAGGGVFTVPERQQEINM</sequence>
<organism evidence="1 2">
    <name type="scientific">Paenibacillus illinoisensis</name>
    <dbReference type="NCBI Taxonomy" id="59845"/>
    <lineage>
        <taxon>Bacteria</taxon>
        <taxon>Bacillati</taxon>
        <taxon>Bacillota</taxon>
        <taxon>Bacilli</taxon>
        <taxon>Bacillales</taxon>
        <taxon>Paenibacillaceae</taxon>
        <taxon>Paenibacillus</taxon>
    </lineage>
</organism>
<proteinExistence type="predicted"/>
<evidence type="ECO:0000313" key="2">
    <source>
        <dbReference type="Proteomes" id="UP000247459"/>
    </source>
</evidence>
<comment type="caution">
    <text evidence="1">The sequence shown here is derived from an EMBL/GenBank/DDBJ whole genome shotgun (WGS) entry which is preliminary data.</text>
</comment>
<name>A0A2W0C8Z5_9BACL</name>
<protein>
    <submittedName>
        <fullName evidence="1">Uncharacterized protein</fullName>
    </submittedName>
</protein>
<dbReference type="EMBL" id="PRLG01000028">
    <property type="protein sequence ID" value="PYY26969.1"/>
    <property type="molecule type" value="Genomic_DNA"/>
</dbReference>
<dbReference type="AlphaFoldDB" id="A0A2W0C8Z5"/>
<accession>A0A2W0C8Z5</accession>
<gene>
    <name evidence="1" type="ORF">PIL02S_05145</name>
</gene>
<dbReference type="Proteomes" id="UP000247459">
    <property type="component" value="Unassembled WGS sequence"/>
</dbReference>
<reference evidence="1 2" key="1">
    <citation type="submission" date="2018-01" db="EMBL/GenBank/DDBJ databases">
        <title>Genome sequence of the PGP bacterium Paenibacillus illinoisensis E3.</title>
        <authorList>
            <person name="Rolli E."/>
            <person name="Marasco R."/>
            <person name="Bessem C."/>
            <person name="Michoud G."/>
            <person name="Gaiarsa S."/>
            <person name="Borin S."/>
            <person name="Daffonchio D."/>
        </authorList>
    </citation>
    <scope>NUCLEOTIDE SEQUENCE [LARGE SCALE GENOMIC DNA]</scope>
    <source>
        <strain evidence="1 2">E3</strain>
    </source>
</reference>